<keyword evidence="2" id="KW-0812">Transmembrane</keyword>
<dbReference type="EMBL" id="FWXD01000007">
    <property type="protein sequence ID" value="SMC22808.1"/>
    <property type="molecule type" value="Genomic_DNA"/>
</dbReference>
<keyword evidence="1" id="KW-0175">Coiled coil</keyword>
<keyword evidence="5" id="KW-1185">Reference proteome</keyword>
<dbReference type="STRING" id="1121001.SAMN02745857_01477"/>
<dbReference type="InterPro" id="IPR025743">
    <property type="entry name" value="TssM1_N"/>
</dbReference>
<evidence type="ECO:0000259" key="3">
    <source>
        <dbReference type="Pfam" id="PF14331"/>
    </source>
</evidence>
<dbReference type="InterPro" id="IPR053156">
    <property type="entry name" value="T6SS_TssM-like"/>
</dbReference>
<feature type="coiled-coil region" evidence="1">
    <location>
        <begin position="1171"/>
        <end position="1204"/>
    </location>
</feature>
<dbReference type="InterPro" id="IPR027417">
    <property type="entry name" value="P-loop_NTPase"/>
</dbReference>
<dbReference type="InterPro" id="IPR036680">
    <property type="entry name" value="SPOR-like_sf"/>
</dbReference>
<dbReference type="Proteomes" id="UP000192761">
    <property type="component" value="Unassembled WGS sequence"/>
</dbReference>
<evidence type="ECO:0000313" key="5">
    <source>
        <dbReference type="Proteomes" id="UP000192761"/>
    </source>
</evidence>
<feature type="domain" description="Type VI secretion system component TssM1 N-terminal" evidence="3">
    <location>
        <begin position="174"/>
        <end position="421"/>
    </location>
</feature>
<evidence type="ECO:0000256" key="2">
    <source>
        <dbReference type="SAM" id="Phobius"/>
    </source>
</evidence>
<keyword evidence="2" id="KW-1133">Transmembrane helix</keyword>
<dbReference type="Pfam" id="PF14331">
    <property type="entry name" value="IcmF-related_N"/>
    <property type="match status" value="1"/>
</dbReference>
<protein>
    <submittedName>
        <fullName evidence="4">Type VI secretion system protein ImpL</fullName>
    </submittedName>
</protein>
<dbReference type="PROSITE" id="PS51257">
    <property type="entry name" value="PROKAR_LIPOPROTEIN"/>
    <property type="match status" value="1"/>
</dbReference>
<reference evidence="4 5" key="1">
    <citation type="submission" date="2017-04" db="EMBL/GenBank/DDBJ databases">
        <authorList>
            <person name="Afonso C.L."/>
            <person name="Miller P.J."/>
            <person name="Scott M.A."/>
            <person name="Spackman E."/>
            <person name="Goraichik I."/>
            <person name="Dimitrov K.M."/>
            <person name="Suarez D.L."/>
            <person name="Swayne D.E."/>
        </authorList>
    </citation>
    <scope>NUCLEOTIDE SEQUENCE [LARGE SCALE GENOMIC DNA]</scope>
    <source>
        <strain evidence="4 5">DSM 23236</strain>
    </source>
</reference>
<evidence type="ECO:0000313" key="4">
    <source>
        <dbReference type="EMBL" id="SMC22808.1"/>
    </source>
</evidence>
<feature type="transmembrane region" description="Helical" evidence="2">
    <location>
        <begin position="33"/>
        <end position="53"/>
    </location>
</feature>
<dbReference type="PANTHER" id="PTHR36153">
    <property type="entry name" value="INNER MEMBRANE PROTEIN-RELATED"/>
    <property type="match status" value="1"/>
</dbReference>
<dbReference type="PANTHER" id="PTHR36153:SF1">
    <property type="entry name" value="TYPE VI SECRETION SYSTEM COMPONENT TSSM1"/>
    <property type="match status" value="1"/>
</dbReference>
<dbReference type="CDD" id="cd00882">
    <property type="entry name" value="Ras_like_GTPase"/>
    <property type="match status" value="1"/>
</dbReference>
<sequence length="1404" mass="155735">MKKVLVFLFWLAVLILLAAACWGVALWNDWPAWGALFLFFGIIGLWFLGKLIWRLIGGWRERSRTATPVEKPEPVVSAESALKAKWKEAIALLRRSNLRRLGNPLYVLPWYMVIGRSGSGKTTALTRARLSSPLKKVSATAQVETTLNVDWWYFDKAVVLDTAGRYIAPEEVDGDRKEWDKMLDFLGHYRSKEGLNGLVLTIQADRLLDPEADALAEEGRVIRMRIEQLIRLFDKRFPVYVLVTKCDQLYGMETWSQLLPEGMLDQAMGYVGTEAMLGKLDEAGFVDAAFDHVGARLKRLQLAIMQRLDSADPGLLLFPSEFARLQGSLKTFLRHALGDSPYLEEPFLRGVFFSSGLQQGGAMSSLLKDIAPREPEHAPAYKGMFLHDLFDRVLPADRYLLRPAALVNHWRRATRHLGLTTWLLFNVAVLSYLVFSFAHSTNTLSQMRDMYPEKLVLTGQLKHDVESLEKFRGFAYWLEQRDARFASRYLAFDGKVVEVEGKIKANYVAKFRKYILPGLDEAFSNKVNALVRMGQSEQLADYIQTLVRRINLVQARLNDANHEDLRKMPALSGSVLFEMDPNMSPEAASHFNDMYVALLAWQPNDLFRQQRLAALRNDLNQIALNSDDLQWIVDWTDAQSDLKKVQLADFWRGTRKVAGSPEISPAFTRDGKARIDAFMAEVRKSAPNPATFDEKLAHFNQWYEQEKLRAWRDFAWNFPQGEDLLNGENEWRGAVVRLTGNESAYNQLMNRLVSEFKDADATKLPSWLQLNLRLFSVRNRSTQQAAIKAPGAINDIGGKLLKSIGSGGSVGNAKAELDAQFAAMNVYQGYSAALAKAVNDSTVAAAKATQTAADFHSFDNDPAVKSSLQDAYAKLAELRRTLGGAQAEDQVAWGLLAGPLQLAVRYADTQASCVLQKEWESKVMWPMQSAAGMPEMLDQLYGDNGTVWAFLNGPAKPFVRRGSEAYDSVQTLGQSVPFNADFLPFINGAVGQQVGQKVAKQQQVNADKRAELDIQQQKQALQEQEKQAEARAADLKKTADNLRLGAYPIKVTGLPTGVNDGAKANVIGTLLTVQCASAPFNLNNLNFSVSEAFYWSQQTCGDTTLKIRLPSFTITRKYSGPQGFVAFLQEFQNGARVFDASEFPTDKARLDAVNVRQITVRYQFSGEELALKNVRQLATVEEEAAKALQQKQEAKAALNTLDQQAFQSKMQGLSPNAAPLSVQLPGRIGQCWNPDAKLRTPEKPPRKVIDELVNAALASAPVAKPVPTPAPVVAPTPVPQRSGHLVTGPVPDQLVALKAAYAGAERWLPGDGRFTLQIWLADSQGAAETALKRLGAELGADKLIAYPTVAYGKSVIAIAYGDLANGSDAAKARSSLSSTLLSHGPMTRTSHGIRAELVQQKLYQ</sequence>
<name>A0A1W1XH09_9NEIS</name>
<keyword evidence="2" id="KW-0472">Membrane</keyword>
<dbReference type="Gene3D" id="3.30.70.1070">
    <property type="entry name" value="Sporulation related repeat"/>
    <property type="match status" value="1"/>
</dbReference>
<dbReference type="SUPFAM" id="SSF52540">
    <property type="entry name" value="P-loop containing nucleoside triphosphate hydrolases"/>
    <property type="match status" value="1"/>
</dbReference>
<feature type="transmembrane region" description="Helical" evidence="2">
    <location>
        <begin position="419"/>
        <end position="438"/>
    </location>
</feature>
<dbReference type="GO" id="GO:0042834">
    <property type="term" value="F:peptidoglycan binding"/>
    <property type="evidence" value="ECO:0007669"/>
    <property type="project" value="InterPro"/>
</dbReference>
<feature type="coiled-coil region" evidence="1">
    <location>
        <begin position="1007"/>
        <end position="1038"/>
    </location>
</feature>
<evidence type="ECO:0000256" key="1">
    <source>
        <dbReference type="SAM" id="Coils"/>
    </source>
</evidence>
<organism evidence="4 5">
    <name type="scientific">Andreprevotia lacus DSM 23236</name>
    <dbReference type="NCBI Taxonomy" id="1121001"/>
    <lineage>
        <taxon>Bacteria</taxon>
        <taxon>Pseudomonadati</taxon>
        <taxon>Pseudomonadota</taxon>
        <taxon>Betaproteobacteria</taxon>
        <taxon>Neisseriales</taxon>
        <taxon>Chitinibacteraceae</taxon>
        <taxon>Andreprevotia</taxon>
    </lineage>
</organism>
<proteinExistence type="predicted"/>
<gene>
    <name evidence="4" type="ORF">SAMN02745857_01477</name>
</gene>
<dbReference type="RefSeq" id="WP_084090145.1">
    <property type="nucleotide sequence ID" value="NZ_FWXD01000007.1"/>
</dbReference>
<dbReference type="OrthoDB" id="9758229at2"/>
<dbReference type="Gene3D" id="3.40.50.300">
    <property type="entry name" value="P-loop containing nucleotide triphosphate hydrolases"/>
    <property type="match status" value="1"/>
</dbReference>
<accession>A0A1W1XH09</accession>